<accession>A0A507DHS9</accession>
<evidence type="ECO:0000256" key="2">
    <source>
        <dbReference type="SAM" id="MobiDB-lite"/>
    </source>
</evidence>
<proteinExistence type="predicted"/>
<keyword evidence="4" id="KW-1185">Reference proteome</keyword>
<protein>
    <recommendedName>
        <fullName evidence="5">Coiled-coil domain-containing protein 43</fullName>
    </recommendedName>
</protein>
<dbReference type="AlphaFoldDB" id="A0A507DHS9"/>
<evidence type="ECO:0000313" key="3">
    <source>
        <dbReference type="EMBL" id="TPX51133.1"/>
    </source>
</evidence>
<feature type="coiled-coil region" evidence="1">
    <location>
        <begin position="93"/>
        <end position="130"/>
    </location>
</feature>
<dbReference type="EMBL" id="QEAN01000058">
    <property type="protein sequence ID" value="TPX51133.1"/>
    <property type="molecule type" value="Genomic_DNA"/>
</dbReference>
<name>A0A507DHS9_9FUNG</name>
<evidence type="ECO:0008006" key="5">
    <source>
        <dbReference type="Google" id="ProtNLM"/>
    </source>
</evidence>
<comment type="caution">
    <text evidence="3">The sequence shown here is derived from an EMBL/GenBank/DDBJ whole genome shotgun (WGS) entry which is preliminary data.</text>
</comment>
<sequence>MQLSYCTQGTGRSMAVSNDFSWLTARLAKIGLADETIISYCATILEADYDDADRKEALSSFILEAASNQPLSTDLDAFLNECIAWTHSLQQLASAALQEKRKQEIELGRLKEAEILREEQRRTKKNVELSNVERKKRQAFLDKYAYESDQVVDGDDDVPRNDNALKIKLAEQEKRKEAQVAHAKVVQRNKEALEKQRLEKEKEKRGTQKKEKRRL</sequence>
<reference evidence="3 4" key="1">
    <citation type="journal article" date="2019" name="Sci. Rep.">
        <title>Comparative genomics of chytrid fungi reveal insights into the obligate biotrophic and pathogenic lifestyle of Synchytrium endobioticum.</title>
        <authorList>
            <person name="van de Vossenberg B.T.L.H."/>
            <person name="Warris S."/>
            <person name="Nguyen H.D.T."/>
            <person name="van Gent-Pelzer M.P.E."/>
            <person name="Joly D.L."/>
            <person name="van de Geest H.C."/>
            <person name="Bonants P.J.M."/>
            <person name="Smith D.S."/>
            <person name="Levesque C.A."/>
            <person name="van der Lee T.A.J."/>
        </authorList>
    </citation>
    <scope>NUCLEOTIDE SEQUENCE [LARGE SCALE GENOMIC DNA]</scope>
    <source>
        <strain evidence="3 4">MB42</strain>
    </source>
</reference>
<feature type="compositionally biased region" description="Basic and acidic residues" evidence="2">
    <location>
        <begin position="188"/>
        <end position="209"/>
    </location>
</feature>
<feature type="region of interest" description="Disordered" evidence="2">
    <location>
        <begin position="179"/>
        <end position="215"/>
    </location>
</feature>
<dbReference type="PANTHER" id="PTHR31684:SF2">
    <property type="entry name" value="COILED-COIL DOMAIN-CONTAINING PROTEIN 43"/>
    <property type="match status" value="1"/>
</dbReference>
<evidence type="ECO:0000256" key="1">
    <source>
        <dbReference type="SAM" id="Coils"/>
    </source>
</evidence>
<dbReference type="PANTHER" id="PTHR31684">
    <property type="entry name" value="COILED-COIL DOMAIN-CONTAINING PROTEIN 43"/>
    <property type="match status" value="1"/>
</dbReference>
<gene>
    <name evidence="3" type="ORF">SeMB42_g02029</name>
</gene>
<dbReference type="Proteomes" id="UP000317494">
    <property type="component" value="Unassembled WGS sequence"/>
</dbReference>
<evidence type="ECO:0000313" key="4">
    <source>
        <dbReference type="Proteomes" id="UP000317494"/>
    </source>
</evidence>
<organism evidence="3 4">
    <name type="scientific">Synchytrium endobioticum</name>
    <dbReference type="NCBI Taxonomy" id="286115"/>
    <lineage>
        <taxon>Eukaryota</taxon>
        <taxon>Fungi</taxon>
        <taxon>Fungi incertae sedis</taxon>
        <taxon>Chytridiomycota</taxon>
        <taxon>Chytridiomycota incertae sedis</taxon>
        <taxon>Chytridiomycetes</taxon>
        <taxon>Synchytriales</taxon>
        <taxon>Synchytriaceae</taxon>
        <taxon>Synchytrium</taxon>
    </lineage>
</organism>
<dbReference type="InterPro" id="IPR037666">
    <property type="entry name" value="CCDC43"/>
</dbReference>
<dbReference type="VEuPathDB" id="FungiDB:SeMB42_g02029"/>
<keyword evidence="1" id="KW-0175">Coiled coil</keyword>